<evidence type="ECO:0000313" key="1">
    <source>
        <dbReference type="EMBL" id="KAG5581085.1"/>
    </source>
</evidence>
<dbReference type="EMBL" id="JACXVP010000010">
    <property type="protein sequence ID" value="KAG5581085.1"/>
    <property type="molecule type" value="Genomic_DNA"/>
</dbReference>
<proteinExistence type="predicted"/>
<comment type="caution">
    <text evidence="1">The sequence shown here is derived from an EMBL/GenBank/DDBJ whole genome shotgun (WGS) entry which is preliminary data.</text>
</comment>
<accession>A0A9J5X0W1</accession>
<dbReference type="OrthoDB" id="1304705at2759"/>
<organism evidence="1 2">
    <name type="scientific">Solanum commersonii</name>
    <name type="common">Commerson's wild potato</name>
    <name type="synonym">Commerson's nightshade</name>
    <dbReference type="NCBI Taxonomy" id="4109"/>
    <lineage>
        <taxon>Eukaryota</taxon>
        <taxon>Viridiplantae</taxon>
        <taxon>Streptophyta</taxon>
        <taxon>Embryophyta</taxon>
        <taxon>Tracheophyta</taxon>
        <taxon>Spermatophyta</taxon>
        <taxon>Magnoliopsida</taxon>
        <taxon>eudicotyledons</taxon>
        <taxon>Gunneridae</taxon>
        <taxon>Pentapetalae</taxon>
        <taxon>asterids</taxon>
        <taxon>lamiids</taxon>
        <taxon>Solanales</taxon>
        <taxon>Solanaceae</taxon>
        <taxon>Solanoideae</taxon>
        <taxon>Solaneae</taxon>
        <taxon>Solanum</taxon>
    </lineage>
</organism>
<evidence type="ECO:0000313" key="2">
    <source>
        <dbReference type="Proteomes" id="UP000824120"/>
    </source>
</evidence>
<keyword evidence="2" id="KW-1185">Reference proteome</keyword>
<name>A0A9J5X0W1_SOLCO</name>
<gene>
    <name evidence="1" type="ORF">H5410_051712</name>
</gene>
<protein>
    <submittedName>
        <fullName evidence="1">Uncharacterized protein</fullName>
    </submittedName>
</protein>
<dbReference type="Proteomes" id="UP000824120">
    <property type="component" value="Chromosome 10"/>
</dbReference>
<reference evidence="1 2" key="1">
    <citation type="submission" date="2020-09" db="EMBL/GenBank/DDBJ databases">
        <title>De no assembly of potato wild relative species, Solanum commersonii.</title>
        <authorList>
            <person name="Cho K."/>
        </authorList>
    </citation>
    <scope>NUCLEOTIDE SEQUENCE [LARGE SCALE GENOMIC DNA]</scope>
    <source>
        <strain evidence="1">LZ3.2</strain>
        <tissue evidence="1">Leaf</tissue>
    </source>
</reference>
<sequence>MLEDIRVKIMESPKSELLYDEYLKIFEVCKASSNGDNGYEDMDLTEILCPHATKAMEHKKMKPEAEIDWYYSKEASLTVYKHKLQPVRR</sequence>
<dbReference type="AlphaFoldDB" id="A0A9J5X0W1"/>